<name>A0ACC3C9U2_PYRYE</name>
<dbReference type="EMBL" id="CM020619">
    <property type="protein sequence ID" value="KAK1866653.1"/>
    <property type="molecule type" value="Genomic_DNA"/>
</dbReference>
<evidence type="ECO:0000313" key="1">
    <source>
        <dbReference type="EMBL" id="KAK1866653.1"/>
    </source>
</evidence>
<accession>A0ACC3C9U2</accession>
<reference evidence="1" key="1">
    <citation type="submission" date="2019-11" db="EMBL/GenBank/DDBJ databases">
        <title>Nori genome reveals adaptations in red seaweeds to the harsh intertidal environment.</title>
        <authorList>
            <person name="Wang D."/>
            <person name="Mao Y."/>
        </authorList>
    </citation>
    <scope>NUCLEOTIDE SEQUENCE</scope>
    <source>
        <tissue evidence="1">Gametophyte</tissue>
    </source>
</reference>
<gene>
    <name evidence="1" type="ORF">I4F81_009169</name>
</gene>
<evidence type="ECO:0000313" key="2">
    <source>
        <dbReference type="Proteomes" id="UP000798662"/>
    </source>
</evidence>
<protein>
    <submittedName>
        <fullName evidence="1">Uncharacterized protein</fullName>
    </submittedName>
</protein>
<dbReference type="Proteomes" id="UP000798662">
    <property type="component" value="Chromosome 2"/>
</dbReference>
<organism evidence="1 2">
    <name type="scientific">Pyropia yezoensis</name>
    <name type="common">Susabi-nori</name>
    <name type="synonym">Porphyra yezoensis</name>
    <dbReference type="NCBI Taxonomy" id="2788"/>
    <lineage>
        <taxon>Eukaryota</taxon>
        <taxon>Rhodophyta</taxon>
        <taxon>Bangiophyceae</taxon>
        <taxon>Bangiales</taxon>
        <taxon>Bangiaceae</taxon>
        <taxon>Pyropia</taxon>
    </lineage>
</organism>
<proteinExistence type="predicted"/>
<comment type="caution">
    <text evidence="1">The sequence shown here is derived from an EMBL/GenBank/DDBJ whole genome shotgun (WGS) entry which is preliminary data.</text>
</comment>
<keyword evidence="2" id="KW-1185">Reference proteome</keyword>
<sequence>MQSPHRLLDGRIRLQEFIPCRLCVTDAGWVIRAESSQSLEQVPMGCRSRLLSPDHVGVDAR</sequence>